<dbReference type="InterPro" id="IPR019594">
    <property type="entry name" value="Glu/Gly-bd"/>
</dbReference>
<evidence type="ECO:0000256" key="4">
    <source>
        <dbReference type="ARBA" id="ARBA00022692"/>
    </source>
</evidence>
<proteinExistence type="predicted"/>
<sequence length="473" mass="54794">MTKRSIDSIKWLSNNSIYSSVVKMNQLPMDYKYYRNKINYPLLFIVIVSKSDFRYYANLTRSLNSNAFRVIMIFEREARVCHNPEGNPLNLVFDSMVLVKCHDSEIIREWYSVYPNKTEIYDLVRWHKNEEHQGNEYTTDVLFNERRQDLGGLTIRVSFHKELIGQDGKIVGMAHELVTEIAKRINLTIAWQPPASFIGMLDQKTNTVDGILRNLALKKTDLGMGFFAMTTERLKLFDFSMPLIETRLSYFMKSSNDNVRDFMKYSAMTNSSTFSIYGIMFVSSIILSMIMLTDKVRFSNSTAQIFMDQFYDSMAIIFNGNVTHDPVRISARIIHFFLLTFYLLSNAIIVAKLTSLRAVYKPSIPSLDEIFTPEHNTHKLITLSNSPYMENLSVRIFQINFLKIKLQKFNLVGILSAVKKKWILIGRPDEDTNNFEAATIKTVKFPFIVLSSGISLSLIILICEKIYHRFIAR</sequence>
<feature type="transmembrane region" description="Helical" evidence="12">
    <location>
        <begin position="333"/>
        <end position="353"/>
    </location>
</feature>
<keyword evidence="11" id="KW-0407">Ion channel</keyword>
<evidence type="ECO:0000313" key="14">
    <source>
        <dbReference type="EMBL" id="KAL3401369.1"/>
    </source>
</evidence>
<reference evidence="14 15" key="1">
    <citation type="journal article" date="2024" name="bioRxiv">
        <title>A reference genome for Trichogramma kaykai: A tiny desert-dwelling parasitoid wasp with competing sex-ratio distorters.</title>
        <authorList>
            <person name="Culotta J."/>
            <person name="Lindsey A.R."/>
        </authorList>
    </citation>
    <scope>NUCLEOTIDE SEQUENCE [LARGE SCALE GENOMIC DNA]</scope>
    <source>
        <strain evidence="14 15">KSX58</strain>
    </source>
</reference>
<organism evidence="14 15">
    <name type="scientific">Trichogramma kaykai</name>
    <dbReference type="NCBI Taxonomy" id="54128"/>
    <lineage>
        <taxon>Eukaryota</taxon>
        <taxon>Metazoa</taxon>
        <taxon>Ecdysozoa</taxon>
        <taxon>Arthropoda</taxon>
        <taxon>Hexapoda</taxon>
        <taxon>Insecta</taxon>
        <taxon>Pterygota</taxon>
        <taxon>Neoptera</taxon>
        <taxon>Endopterygota</taxon>
        <taxon>Hymenoptera</taxon>
        <taxon>Apocrita</taxon>
        <taxon>Proctotrupomorpha</taxon>
        <taxon>Chalcidoidea</taxon>
        <taxon>Trichogrammatidae</taxon>
        <taxon>Trichogramma</taxon>
    </lineage>
</organism>
<comment type="subcellular location">
    <subcellularLocation>
        <location evidence="1">Cell membrane</location>
        <topology evidence="1">Multi-pass membrane protein</topology>
    </subcellularLocation>
</comment>
<dbReference type="PANTHER" id="PTHR42643">
    <property type="entry name" value="IONOTROPIC RECEPTOR 20A-RELATED"/>
    <property type="match status" value="1"/>
</dbReference>
<evidence type="ECO:0000256" key="12">
    <source>
        <dbReference type="SAM" id="Phobius"/>
    </source>
</evidence>
<keyword evidence="2" id="KW-0813">Transport</keyword>
<keyword evidence="4 12" id="KW-0812">Transmembrane</keyword>
<dbReference type="InterPro" id="IPR052192">
    <property type="entry name" value="Insect_Ionotropic_Sensory_Rcpt"/>
</dbReference>
<evidence type="ECO:0000256" key="10">
    <source>
        <dbReference type="ARBA" id="ARBA00023286"/>
    </source>
</evidence>
<dbReference type="Proteomes" id="UP001627154">
    <property type="component" value="Unassembled WGS sequence"/>
</dbReference>
<keyword evidence="3" id="KW-1003">Cell membrane</keyword>
<evidence type="ECO:0000256" key="5">
    <source>
        <dbReference type="ARBA" id="ARBA00022989"/>
    </source>
</evidence>
<keyword evidence="6" id="KW-0406">Ion transport</keyword>
<evidence type="ECO:0000256" key="8">
    <source>
        <dbReference type="ARBA" id="ARBA00023170"/>
    </source>
</evidence>
<keyword evidence="8" id="KW-0675">Receptor</keyword>
<keyword evidence="15" id="KW-1185">Reference proteome</keyword>
<evidence type="ECO:0000256" key="1">
    <source>
        <dbReference type="ARBA" id="ARBA00004651"/>
    </source>
</evidence>
<dbReference type="Pfam" id="PF10613">
    <property type="entry name" value="Lig_chan-Glu_bd"/>
    <property type="match status" value="1"/>
</dbReference>
<dbReference type="GO" id="GO:0005886">
    <property type="term" value="C:plasma membrane"/>
    <property type="evidence" value="ECO:0007669"/>
    <property type="project" value="UniProtKB-SubCell"/>
</dbReference>
<comment type="caution">
    <text evidence="14">The sequence shown here is derived from an EMBL/GenBank/DDBJ whole genome shotgun (WGS) entry which is preliminary data.</text>
</comment>
<name>A0ABD2X8Z6_9HYME</name>
<feature type="transmembrane region" description="Helical" evidence="12">
    <location>
        <begin position="274"/>
        <end position="292"/>
    </location>
</feature>
<keyword evidence="5 12" id="KW-1133">Transmembrane helix</keyword>
<evidence type="ECO:0000256" key="6">
    <source>
        <dbReference type="ARBA" id="ARBA00023065"/>
    </source>
</evidence>
<evidence type="ECO:0000259" key="13">
    <source>
        <dbReference type="Pfam" id="PF10613"/>
    </source>
</evidence>
<evidence type="ECO:0000256" key="3">
    <source>
        <dbReference type="ARBA" id="ARBA00022475"/>
    </source>
</evidence>
<gene>
    <name evidence="14" type="ORF">TKK_005498</name>
</gene>
<dbReference type="SUPFAM" id="SSF53850">
    <property type="entry name" value="Periplasmic binding protein-like II"/>
    <property type="match status" value="1"/>
</dbReference>
<keyword evidence="7 12" id="KW-0472">Membrane</keyword>
<evidence type="ECO:0000256" key="11">
    <source>
        <dbReference type="ARBA" id="ARBA00023303"/>
    </source>
</evidence>
<feature type="transmembrane region" description="Helical" evidence="12">
    <location>
        <begin position="445"/>
        <end position="463"/>
    </location>
</feature>
<dbReference type="PANTHER" id="PTHR42643:SF30">
    <property type="entry name" value="IONOTROPIC RECEPTOR 40A-RELATED"/>
    <property type="match status" value="1"/>
</dbReference>
<protein>
    <recommendedName>
        <fullName evidence="13">Ionotropic glutamate receptor L-glutamate and glycine-binding domain-containing protein</fullName>
    </recommendedName>
</protein>
<evidence type="ECO:0000256" key="2">
    <source>
        <dbReference type="ARBA" id="ARBA00022448"/>
    </source>
</evidence>
<evidence type="ECO:0000313" key="15">
    <source>
        <dbReference type="Proteomes" id="UP001627154"/>
    </source>
</evidence>
<dbReference type="GO" id="GO:0034220">
    <property type="term" value="P:monoatomic ion transmembrane transport"/>
    <property type="evidence" value="ECO:0007669"/>
    <property type="project" value="UniProtKB-KW"/>
</dbReference>
<evidence type="ECO:0000256" key="7">
    <source>
        <dbReference type="ARBA" id="ARBA00023136"/>
    </source>
</evidence>
<accession>A0ABD2X8Z6</accession>
<keyword evidence="9" id="KW-0325">Glycoprotein</keyword>
<dbReference type="Gene3D" id="3.40.190.10">
    <property type="entry name" value="Periplasmic binding protein-like II"/>
    <property type="match status" value="1"/>
</dbReference>
<evidence type="ECO:0000256" key="9">
    <source>
        <dbReference type="ARBA" id="ARBA00023180"/>
    </source>
</evidence>
<feature type="domain" description="Ionotropic glutamate receptor L-glutamate and glycine-binding" evidence="13">
    <location>
        <begin position="161"/>
        <end position="254"/>
    </location>
</feature>
<dbReference type="EMBL" id="JBJJXI010000046">
    <property type="protein sequence ID" value="KAL3401369.1"/>
    <property type="molecule type" value="Genomic_DNA"/>
</dbReference>
<dbReference type="AlphaFoldDB" id="A0ABD2X8Z6"/>
<keyword evidence="10" id="KW-1071">Ligand-gated ion channel</keyword>